<evidence type="ECO:0000256" key="1">
    <source>
        <dbReference type="ARBA" id="ARBA00022801"/>
    </source>
</evidence>
<gene>
    <name evidence="3" type="ORF">EF096_10115</name>
</gene>
<dbReference type="Proteomes" id="UP000275199">
    <property type="component" value="Unassembled WGS sequence"/>
</dbReference>
<dbReference type="PRINTS" id="PR00412">
    <property type="entry name" value="EPOXHYDRLASE"/>
</dbReference>
<dbReference type="InterPro" id="IPR029058">
    <property type="entry name" value="AB_hydrolase_fold"/>
</dbReference>
<dbReference type="SUPFAM" id="SSF53474">
    <property type="entry name" value="alpha/beta-Hydrolases"/>
    <property type="match status" value="1"/>
</dbReference>
<protein>
    <submittedName>
        <fullName evidence="3">Alpha/beta fold hydrolase</fullName>
    </submittedName>
</protein>
<evidence type="ECO:0000259" key="2">
    <source>
        <dbReference type="Pfam" id="PF00561"/>
    </source>
</evidence>
<keyword evidence="4" id="KW-1185">Reference proteome</keyword>
<dbReference type="Gene3D" id="3.40.50.1820">
    <property type="entry name" value="alpha/beta hydrolase"/>
    <property type="match status" value="1"/>
</dbReference>
<dbReference type="RefSeq" id="WP_123889496.1">
    <property type="nucleotide sequence ID" value="NZ_JBPYCX010000012.1"/>
</dbReference>
<feature type="domain" description="AB hydrolase-1" evidence="2">
    <location>
        <begin position="53"/>
        <end position="171"/>
    </location>
</feature>
<organism evidence="3 4">
    <name type="scientific">Pseudomonas neustonica</name>
    <dbReference type="NCBI Taxonomy" id="2487346"/>
    <lineage>
        <taxon>Bacteria</taxon>
        <taxon>Pseudomonadati</taxon>
        <taxon>Pseudomonadota</taxon>
        <taxon>Gammaproteobacteria</taxon>
        <taxon>Pseudomonadales</taxon>
        <taxon>Pseudomonadaceae</taxon>
        <taxon>Pseudomonas</taxon>
    </lineage>
</organism>
<dbReference type="EMBL" id="RKKU01000010">
    <property type="protein sequence ID" value="ROZ84741.1"/>
    <property type="molecule type" value="Genomic_DNA"/>
</dbReference>
<accession>A0ABX9XI72</accession>
<comment type="caution">
    <text evidence="3">The sequence shown here is derived from an EMBL/GenBank/DDBJ whole genome shotgun (WGS) entry which is preliminary data.</text>
</comment>
<evidence type="ECO:0000313" key="3">
    <source>
        <dbReference type="EMBL" id="ROZ84741.1"/>
    </source>
</evidence>
<dbReference type="InterPro" id="IPR000639">
    <property type="entry name" value="Epox_hydrolase-like"/>
</dbReference>
<proteinExistence type="predicted"/>
<name>A0ABX9XI72_9PSED</name>
<sequence length="390" mass="42067">MPDSRSHSARAAAKATLIAQLPPGIRSRQIDNGNGLNMHILEAGYESSGRECVLLLHGFPELAYTWRKVMLPLAEAGYQVVAPDQRGYGMTEGSDMRYEGDVSQYRLLNLVRDALGLIFALGHKSVAAVVGHDIGSPVAATCALTRPDVFRSVALMSAPYPGASSFRFDGRSAAEQAAKVHQDLAALNPPRLHYQRYLCLPEANQQMLDCAQGLPDFLRAYFHMKSADWPGNKPAPLASASAADLATMPEYYVMAMDKTMPQTVAQAMPTAEQVSACAWLPDKDLAVYALSFAATGFQGGLQWYRAFGSAASQAELLLFAGLTISVPACFIAGASDWGIYQSPGAFEAMQSLACSDLRSCNLIPDAGHWVQQEQPEVVVDKLLAFLAGMR</sequence>
<dbReference type="GO" id="GO:0016787">
    <property type="term" value="F:hydrolase activity"/>
    <property type="evidence" value="ECO:0007669"/>
    <property type="project" value="UniProtKB-KW"/>
</dbReference>
<reference evidence="3 4" key="1">
    <citation type="submission" date="2018-11" db="EMBL/GenBank/DDBJ databases">
        <authorList>
            <person name="Jang G.I."/>
            <person name="Hwang C.Y."/>
        </authorList>
    </citation>
    <scope>NUCLEOTIDE SEQUENCE [LARGE SCALE GENOMIC DNA]</scope>
    <source>
        <strain evidence="3 4">SSM26</strain>
    </source>
</reference>
<evidence type="ECO:0000313" key="4">
    <source>
        <dbReference type="Proteomes" id="UP000275199"/>
    </source>
</evidence>
<dbReference type="PANTHER" id="PTHR43329">
    <property type="entry name" value="EPOXIDE HYDROLASE"/>
    <property type="match status" value="1"/>
</dbReference>
<keyword evidence="1 3" id="KW-0378">Hydrolase</keyword>
<dbReference type="InterPro" id="IPR000073">
    <property type="entry name" value="AB_hydrolase_1"/>
</dbReference>
<dbReference type="PRINTS" id="PR00111">
    <property type="entry name" value="ABHYDROLASE"/>
</dbReference>
<dbReference type="Pfam" id="PF00561">
    <property type="entry name" value="Abhydrolase_1"/>
    <property type="match status" value="1"/>
</dbReference>